<dbReference type="SUPFAM" id="SSF53474">
    <property type="entry name" value="alpha/beta-Hydrolases"/>
    <property type="match status" value="1"/>
</dbReference>
<evidence type="ECO:0000313" key="3">
    <source>
        <dbReference type="Proteomes" id="UP000568380"/>
    </source>
</evidence>
<feature type="region of interest" description="Disordered" evidence="1">
    <location>
        <begin position="62"/>
        <end position="93"/>
    </location>
</feature>
<accession>A0A7W8EFX1</accession>
<comment type="caution">
    <text evidence="2">The sequence shown here is derived from an EMBL/GenBank/DDBJ whole genome shotgun (WGS) entry which is preliminary data.</text>
</comment>
<evidence type="ECO:0008006" key="4">
    <source>
        <dbReference type="Google" id="ProtNLM"/>
    </source>
</evidence>
<name>A0A7W8EFX1_9ACTN</name>
<dbReference type="EMBL" id="JACHIN010000004">
    <property type="protein sequence ID" value="MBB5077873.1"/>
    <property type="molecule type" value="Genomic_DNA"/>
</dbReference>
<sequence>MSADVRPFLAEVPEAETVTDRSQGVPLTPPEHNALVMTHGWPGSVLEFLKAVGPLTDPVAYGGPCSAGTTRRTSPASTSCPRSPRRTRTRSAT</sequence>
<dbReference type="Gene3D" id="3.40.50.1820">
    <property type="entry name" value="alpha/beta hydrolase"/>
    <property type="match status" value="1"/>
</dbReference>
<proteinExistence type="predicted"/>
<dbReference type="Proteomes" id="UP000568380">
    <property type="component" value="Unassembled WGS sequence"/>
</dbReference>
<evidence type="ECO:0000313" key="2">
    <source>
        <dbReference type="EMBL" id="MBB5077873.1"/>
    </source>
</evidence>
<gene>
    <name evidence="2" type="ORF">HNR40_003348</name>
</gene>
<dbReference type="AlphaFoldDB" id="A0A7W8EFX1"/>
<feature type="compositionally biased region" description="Basic residues" evidence="1">
    <location>
        <begin position="83"/>
        <end position="93"/>
    </location>
</feature>
<reference evidence="2 3" key="1">
    <citation type="submission" date="2020-08" db="EMBL/GenBank/DDBJ databases">
        <title>Genomic Encyclopedia of Type Strains, Phase IV (KMG-IV): sequencing the most valuable type-strain genomes for metagenomic binning, comparative biology and taxonomic classification.</title>
        <authorList>
            <person name="Goeker M."/>
        </authorList>
    </citation>
    <scope>NUCLEOTIDE SEQUENCE [LARGE SCALE GENOMIC DNA]</scope>
    <source>
        <strain evidence="2 3">DSM 45385</strain>
    </source>
</reference>
<feature type="compositionally biased region" description="Low complexity" evidence="1">
    <location>
        <begin position="66"/>
        <end position="82"/>
    </location>
</feature>
<protein>
    <recommendedName>
        <fullName evidence="4">Alpha/beta hydrolase</fullName>
    </recommendedName>
</protein>
<organism evidence="2 3">
    <name type="scientific">Nonomuraea endophytica</name>
    <dbReference type="NCBI Taxonomy" id="714136"/>
    <lineage>
        <taxon>Bacteria</taxon>
        <taxon>Bacillati</taxon>
        <taxon>Actinomycetota</taxon>
        <taxon>Actinomycetes</taxon>
        <taxon>Streptosporangiales</taxon>
        <taxon>Streptosporangiaceae</taxon>
        <taxon>Nonomuraea</taxon>
    </lineage>
</organism>
<keyword evidence="3" id="KW-1185">Reference proteome</keyword>
<dbReference type="InterPro" id="IPR029058">
    <property type="entry name" value="AB_hydrolase_fold"/>
</dbReference>
<evidence type="ECO:0000256" key="1">
    <source>
        <dbReference type="SAM" id="MobiDB-lite"/>
    </source>
</evidence>
<dbReference type="RefSeq" id="WP_184963073.1">
    <property type="nucleotide sequence ID" value="NZ_JACHIN010000004.1"/>
</dbReference>